<feature type="domain" description="Choloylglycine hydrolase/NAAA C-terminal" evidence="12">
    <location>
        <begin position="135"/>
        <end position="308"/>
    </location>
</feature>
<evidence type="ECO:0000313" key="14">
    <source>
        <dbReference type="EMBL" id="EGD73962.1"/>
    </source>
</evidence>
<dbReference type="GO" id="GO:0006631">
    <property type="term" value="P:fatty acid metabolic process"/>
    <property type="evidence" value="ECO:0007669"/>
    <property type="project" value="InterPro"/>
</dbReference>
<keyword evidence="5" id="KW-0443">Lipid metabolism</keyword>
<sequence length="367" mass="40978">MRFGAVFVAAIVAVTVAVAVPSTATDDSVVIKNPKPANGTTKDVPHYVVDLSKPPKERWAHIVKNYKPEMQDLIRYMKKLLSPKVFDDITVLLGDLDNALGQPWADEMRGAADALDVDVGDVVLANLYYEADTACTSIVAQRSNGTIFHGRNLDFNLPDLQQTTVEVSFQHGEQGPTLYRATTYAGYVGILTGMRPDGFSVSLDERWTKNGTLWDNLLDALKGYHPVGFVLRTALEEQKTFDQAVQYLSTVKLITVSYIIVGGVRANEGAVITRERESAIDVWRIAYPNRWFLVETNYDHWKPVPASDDRRDPANKHMHATNSSAITPDVMWSVMNMFPNLNSETTYTVVMSADTHYFKCKTQNNKP</sequence>
<evidence type="ECO:0000256" key="8">
    <source>
        <dbReference type="ARBA" id="ARBA00039046"/>
    </source>
</evidence>
<comment type="similarity">
    <text evidence="2">Belongs to the acid ceramidase family.</text>
</comment>
<evidence type="ECO:0000259" key="12">
    <source>
        <dbReference type="Pfam" id="PF02275"/>
    </source>
</evidence>
<dbReference type="Gene3D" id="3.60.60.10">
    <property type="entry name" value="Penicillin V Acylase, Chain A"/>
    <property type="match status" value="1"/>
</dbReference>
<keyword evidence="4" id="KW-0378">Hydrolase</keyword>
<feature type="signal peptide" evidence="11">
    <location>
        <begin position="1"/>
        <end position="19"/>
    </location>
</feature>
<dbReference type="InterPro" id="IPR029132">
    <property type="entry name" value="CBAH/NAAA_C"/>
</dbReference>
<evidence type="ECO:0000256" key="7">
    <source>
        <dbReference type="ARBA" id="ARBA00038527"/>
    </source>
</evidence>
<dbReference type="PANTHER" id="PTHR28583">
    <property type="entry name" value="ACID AMIDASE"/>
    <property type="match status" value="1"/>
</dbReference>
<evidence type="ECO:0000313" key="15">
    <source>
        <dbReference type="Proteomes" id="UP000007799"/>
    </source>
</evidence>
<evidence type="ECO:0000256" key="11">
    <source>
        <dbReference type="SAM" id="SignalP"/>
    </source>
</evidence>
<reference evidence="14" key="1">
    <citation type="submission" date="2009-08" db="EMBL/GenBank/DDBJ databases">
        <title>Annotation of Salpingoeca rosetta.</title>
        <authorList>
            <consortium name="The Broad Institute Genome Sequencing Platform"/>
            <person name="Russ C."/>
            <person name="Cuomo C."/>
            <person name="Burger G."/>
            <person name="Gray M.W."/>
            <person name="Holland P.W.H."/>
            <person name="King N."/>
            <person name="Lang F.B.F."/>
            <person name="Roger A.J."/>
            <person name="Ruiz-Trillo I."/>
            <person name="Young S.K."/>
            <person name="Zeng Q."/>
            <person name="Gargeya S."/>
            <person name="Alvarado L."/>
            <person name="Berlin A."/>
            <person name="Chapman S.B."/>
            <person name="Chen Z."/>
            <person name="Freedman E."/>
            <person name="Gellesch M."/>
            <person name="Goldberg J."/>
            <person name="Griggs A."/>
            <person name="Gujja S."/>
            <person name="Heilman E."/>
            <person name="Heiman D."/>
            <person name="Howarth C."/>
            <person name="Mehta T."/>
            <person name="Neiman D."/>
            <person name="Pearson M."/>
            <person name="Roberts A."/>
            <person name="Saif S."/>
            <person name="Shea T."/>
            <person name="Shenoy N."/>
            <person name="Sisk P."/>
            <person name="Stolte C."/>
            <person name="Sykes S."/>
            <person name="White J."/>
            <person name="Yandava C."/>
            <person name="Haas B."/>
            <person name="Nusbaum C."/>
            <person name="Birren B."/>
        </authorList>
    </citation>
    <scope>NUCLEOTIDE SEQUENCE [LARGE SCALE GENOMIC DNA]</scope>
    <source>
        <strain evidence="14">ATCC 50818</strain>
    </source>
</reference>
<dbReference type="Pfam" id="PF15508">
    <property type="entry name" value="NAAA-beta"/>
    <property type="match status" value="1"/>
</dbReference>
<evidence type="ECO:0000256" key="9">
    <source>
        <dbReference type="ARBA" id="ARBA00040404"/>
    </source>
</evidence>
<dbReference type="Proteomes" id="UP000007799">
    <property type="component" value="Unassembled WGS sequence"/>
</dbReference>
<dbReference type="PANTHER" id="PTHR28583:SF4">
    <property type="entry name" value="N-ACYLETHANOLAMINE-HYDROLYZING ACID AMIDASE"/>
    <property type="match status" value="1"/>
</dbReference>
<evidence type="ECO:0000256" key="3">
    <source>
        <dbReference type="ARBA" id="ARBA00022729"/>
    </source>
</evidence>
<evidence type="ECO:0000256" key="10">
    <source>
        <dbReference type="PIRSR" id="PIRSR017632-1"/>
    </source>
</evidence>
<name>F2UBU6_SALR5</name>
<comment type="pathway">
    <text evidence="1">Lipid metabolism; fatty acid metabolism.</text>
</comment>
<dbReference type="GO" id="GO:0017064">
    <property type="term" value="F:fatty acid amide hydrolase activity"/>
    <property type="evidence" value="ECO:0007669"/>
    <property type="project" value="InterPro"/>
</dbReference>
<dbReference type="InterPro" id="IPR029130">
    <property type="entry name" value="Acid_ceramidase_N"/>
</dbReference>
<dbReference type="RefSeq" id="XP_004993525.1">
    <property type="nucleotide sequence ID" value="XM_004993468.1"/>
</dbReference>
<evidence type="ECO:0000256" key="4">
    <source>
        <dbReference type="ARBA" id="ARBA00022801"/>
    </source>
</evidence>
<dbReference type="eggNOG" id="ENOG502QT7H">
    <property type="taxonomic scope" value="Eukaryota"/>
</dbReference>
<evidence type="ECO:0000259" key="13">
    <source>
        <dbReference type="Pfam" id="PF15508"/>
    </source>
</evidence>
<dbReference type="AlphaFoldDB" id="F2UBU6"/>
<dbReference type="GO" id="GO:0005764">
    <property type="term" value="C:lysosome"/>
    <property type="evidence" value="ECO:0007669"/>
    <property type="project" value="InterPro"/>
</dbReference>
<gene>
    <name evidence="14" type="ORF">PTSG_05656</name>
</gene>
<keyword evidence="15" id="KW-1185">Reference proteome</keyword>
<dbReference type="GeneID" id="16074102"/>
<protein>
    <recommendedName>
        <fullName evidence="9">N-acylethanolamine-hydrolyzing acid amidase</fullName>
        <ecNumber evidence="8">3.5.1.60</ecNumber>
    </recommendedName>
</protein>
<evidence type="ECO:0000256" key="2">
    <source>
        <dbReference type="ARBA" id="ARBA00005730"/>
    </source>
</evidence>
<dbReference type="FunCoup" id="F2UBU6">
    <property type="interactions" value="72"/>
</dbReference>
<dbReference type="InterPro" id="IPR016699">
    <property type="entry name" value="Acid_ceramidase-like"/>
</dbReference>
<dbReference type="InParanoid" id="F2UBU6"/>
<dbReference type="OMA" id="GQDHINM"/>
<comment type="subunit">
    <text evidence="7">Heterodimer of an alpha and a beta subunit, produced by autocatalytic cleavage.</text>
</comment>
<keyword evidence="3 11" id="KW-0732">Signal</keyword>
<keyword evidence="6" id="KW-0325">Glycoprotein</keyword>
<dbReference type="PIRSF" id="PIRSF017632">
    <property type="entry name" value="Acid_ceramidase-like"/>
    <property type="match status" value="1"/>
</dbReference>
<organism evidence="15">
    <name type="scientific">Salpingoeca rosetta (strain ATCC 50818 / BSB-021)</name>
    <dbReference type="NCBI Taxonomy" id="946362"/>
    <lineage>
        <taxon>Eukaryota</taxon>
        <taxon>Choanoflagellata</taxon>
        <taxon>Craspedida</taxon>
        <taxon>Salpingoecidae</taxon>
        <taxon>Salpingoeca</taxon>
    </lineage>
</organism>
<dbReference type="EC" id="3.5.1.60" evidence="8"/>
<dbReference type="OrthoDB" id="5273684at2759"/>
<dbReference type="EMBL" id="GL832967">
    <property type="protein sequence ID" value="EGD73962.1"/>
    <property type="molecule type" value="Genomic_DNA"/>
</dbReference>
<evidence type="ECO:0000256" key="1">
    <source>
        <dbReference type="ARBA" id="ARBA00004872"/>
    </source>
</evidence>
<evidence type="ECO:0000256" key="5">
    <source>
        <dbReference type="ARBA" id="ARBA00023098"/>
    </source>
</evidence>
<feature type="active site" description="Nucleophile" evidence="10">
    <location>
        <position position="135"/>
    </location>
</feature>
<proteinExistence type="inferred from homology"/>
<accession>F2UBU6</accession>
<evidence type="ECO:0000256" key="6">
    <source>
        <dbReference type="ARBA" id="ARBA00023180"/>
    </source>
</evidence>
<feature type="chain" id="PRO_5003290904" description="N-acylethanolamine-hydrolyzing acid amidase" evidence="11">
    <location>
        <begin position="20"/>
        <end position="367"/>
    </location>
</feature>
<feature type="domain" description="Acid ceramidase N-terminal" evidence="13">
    <location>
        <begin position="43"/>
        <end position="98"/>
    </location>
</feature>
<dbReference type="Pfam" id="PF02275">
    <property type="entry name" value="CBAH"/>
    <property type="match status" value="1"/>
</dbReference>
<dbReference type="GO" id="GO:0047412">
    <property type="term" value="F:N-(long-chain-acyl)ethanolamine deacylase activity"/>
    <property type="evidence" value="ECO:0007669"/>
    <property type="project" value="UniProtKB-EC"/>
</dbReference>
<dbReference type="MEROPS" id="C89.002"/>
<dbReference type="KEGG" id="sre:PTSG_05656"/>